<evidence type="ECO:0000313" key="2">
    <source>
        <dbReference type="EMBL" id="BCU71099.1"/>
    </source>
</evidence>
<protein>
    <submittedName>
        <fullName evidence="2">Uncharacterized protein</fullName>
    </submittedName>
</protein>
<keyword evidence="3" id="KW-1185">Reference proteome</keyword>
<proteinExistence type="predicted"/>
<organism evidence="2 3">
    <name type="scientific">Stygiolobus caldivivus</name>
    <dbReference type="NCBI Taxonomy" id="2824673"/>
    <lineage>
        <taxon>Archaea</taxon>
        <taxon>Thermoproteota</taxon>
        <taxon>Thermoprotei</taxon>
        <taxon>Sulfolobales</taxon>
        <taxon>Sulfolobaceae</taxon>
        <taxon>Stygiolobus</taxon>
    </lineage>
</organism>
<keyword evidence="1" id="KW-0472">Membrane</keyword>
<dbReference type="EMBL" id="AP024597">
    <property type="protein sequence ID" value="BCU71099.1"/>
    <property type="molecule type" value="Genomic_DNA"/>
</dbReference>
<keyword evidence="1" id="KW-1133">Transmembrane helix</keyword>
<name>A0A8D5ZJ17_9CREN</name>
<reference evidence="2 3" key="1">
    <citation type="submission" date="2021-04" db="EMBL/GenBank/DDBJ databases">
        <title>Complete genome sequence of Stygiolobus sp. KN-1.</title>
        <authorList>
            <person name="Nakamura K."/>
            <person name="Sakai H."/>
            <person name="Kurosawa N."/>
        </authorList>
    </citation>
    <scope>NUCLEOTIDE SEQUENCE [LARGE SCALE GENOMIC DNA]</scope>
    <source>
        <strain evidence="2 3">KN-1</strain>
    </source>
</reference>
<evidence type="ECO:0000313" key="3">
    <source>
        <dbReference type="Proteomes" id="UP000825123"/>
    </source>
</evidence>
<gene>
    <name evidence="2" type="ORF">KN1_23960</name>
</gene>
<accession>A0A8D5ZJ17</accession>
<feature type="transmembrane region" description="Helical" evidence="1">
    <location>
        <begin position="31"/>
        <end position="54"/>
    </location>
</feature>
<dbReference type="AlphaFoldDB" id="A0A8D5ZJ17"/>
<evidence type="ECO:0000256" key="1">
    <source>
        <dbReference type="SAM" id="Phobius"/>
    </source>
</evidence>
<dbReference type="KEGG" id="csty:KN1_23960"/>
<keyword evidence="1" id="KW-0812">Transmembrane</keyword>
<sequence>MGLVFVIEMWYERGKIFILTMKNNSVQTLKLIHKILTNIINISTIKILILNIILDKYYWKIF</sequence>
<dbReference type="Proteomes" id="UP000825123">
    <property type="component" value="Chromosome"/>
</dbReference>